<feature type="compositionally biased region" description="Polar residues" evidence="1">
    <location>
        <begin position="1"/>
        <end position="18"/>
    </location>
</feature>
<reference evidence="2 3" key="1">
    <citation type="journal article" date="2018" name="MBio">
        <title>Comparative Genomics Reveals the Core Gene Toolbox for the Fungus-Insect Symbiosis.</title>
        <authorList>
            <person name="Wang Y."/>
            <person name="Stata M."/>
            <person name="Wang W."/>
            <person name="Stajich J.E."/>
            <person name="White M.M."/>
            <person name="Moncalvo J.M."/>
        </authorList>
    </citation>
    <scope>NUCLEOTIDE SEQUENCE [LARGE SCALE GENOMIC DNA]</scope>
    <source>
        <strain evidence="2 3">AUS-77-4</strain>
    </source>
</reference>
<protein>
    <submittedName>
        <fullName evidence="2">Uncharacterized protein</fullName>
    </submittedName>
</protein>
<feature type="compositionally biased region" description="Polar residues" evidence="1">
    <location>
        <begin position="70"/>
        <end position="81"/>
    </location>
</feature>
<feature type="compositionally biased region" description="Low complexity" evidence="1">
    <location>
        <begin position="144"/>
        <end position="160"/>
    </location>
</feature>
<feature type="region of interest" description="Disordered" evidence="1">
    <location>
        <begin position="1"/>
        <end position="184"/>
    </location>
</feature>
<feature type="compositionally biased region" description="Polar residues" evidence="1">
    <location>
        <begin position="162"/>
        <end position="184"/>
    </location>
</feature>
<comment type="caution">
    <text evidence="2">The sequence shown here is derived from an EMBL/GenBank/DDBJ whole genome shotgun (WGS) entry which is preliminary data.</text>
</comment>
<feature type="compositionally biased region" description="Low complexity" evidence="1">
    <location>
        <begin position="91"/>
        <end position="100"/>
    </location>
</feature>
<evidence type="ECO:0000313" key="2">
    <source>
        <dbReference type="EMBL" id="PVU94973.1"/>
    </source>
</evidence>
<keyword evidence="3" id="KW-1185">Reference proteome</keyword>
<dbReference type="OrthoDB" id="5758921at2759"/>
<sequence>MEDNTTNGYTSEDGSGNQKRNRENLGIISNSENKNSLRKPVGRVVPSRYMQASTSKNKIDKNIPIPTPTRIVSSGSSTTERNTSRLKNIHSSRSSGTTSSNELSGIIRKNSSSLSRKHSANNLKVSGNSTETNPALSRGLSTDNNSKSISNSNNLKNLGNQRRGSSENVLYGNSSLKDENTTTPTFARLPSYNYPISKLKLDNSDKPDGNKISTKTTILHDVDISVLKSGVHINSNNDSDSDFIKGSMEYLLWAMVYINSEKVYKSELEKIDKKLVITSKKLEAEYDLLTG</sequence>
<dbReference type="Proteomes" id="UP000245699">
    <property type="component" value="Unassembled WGS sequence"/>
</dbReference>
<evidence type="ECO:0000313" key="3">
    <source>
        <dbReference type="Proteomes" id="UP000245699"/>
    </source>
</evidence>
<name>A0A2T9YRI3_9FUNG</name>
<gene>
    <name evidence="2" type="ORF">BB559_002855</name>
</gene>
<organism evidence="2 3">
    <name type="scientific">Furculomyces boomerangus</name>
    <dbReference type="NCBI Taxonomy" id="61424"/>
    <lineage>
        <taxon>Eukaryota</taxon>
        <taxon>Fungi</taxon>
        <taxon>Fungi incertae sedis</taxon>
        <taxon>Zoopagomycota</taxon>
        <taxon>Kickxellomycotina</taxon>
        <taxon>Harpellomycetes</taxon>
        <taxon>Harpellales</taxon>
        <taxon>Harpellaceae</taxon>
        <taxon>Furculomyces</taxon>
    </lineage>
</organism>
<evidence type="ECO:0000256" key="1">
    <source>
        <dbReference type="SAM" id="MobiDB-lite"/>
    </source>
</evidence>
<accession>A0A2T9YRI3</accession>
<dbReference type="AlphaFoldDB" id="A0A2T9YRI3"/>
<dbReference type="EMBL" id="MBFT01000214">
    <property type="protein sequence ID" value="PVU94973.1"/>
    <property type="molecule type" value="Genomic_DNA"/>
</dbReference>
<feature type="compositionally biased region" description="Polar residues" evidence="1">
    <location>
        <begin position="109"/>
        <end position="143"/>
    </location>
</feature>
<dbReference type="STRING" id="61424.A0A2T9YRI3"/>
<proteinExistence type="predicted"/>